<feature type="binding site" evidence="5">
    <location>
        <position position="155"/>
    </location>
    <ligand>
        <name>Mn(2+)</name>
        <dbReference type="ChEBI" id="CHEBI:29035"/>
        <label>2</label>
    </ligand>
</feature>
<feature type="binding site" evidence="5 7">
    <location>
        <position position="155"/>
    </location>
    <ligand>
        <name>Mn(2+)</name>
        <dbReference type="ChEBI" id="CHEBI:29035"/>
        <label>1</label>
    </ligand>
</feature>
<evidence type="ECO:0000256" key="2">
    <source>
        <dbReference type="ARBA" id="ARBA00022801"/>
    </source>
</evidence>
<dbReference type="PANTHER" id="PTHR11358:SF35">
    <property type="entry name" value="FORMIMIDOYLGLUTAMASE"/>
    <property type="match status" value="1"/>
</dbReference>
<dbReference type="InterPro" id="IPR005923">
    <property type="entry name" value="HutG"/>
</dbReference>
<dbReference type="EC" id="3.5.3.8" evidence="5 6"/>
<keyword evidence="3 5" id="KW-0369">Histidine metabolism</keyword>
<dbReference type="InterPro" id="IPR006035">
    <property type="entry name" value="Ureohydrolase"/>
</dbReference>
<evidence type="ECO:0000256" key="8">
    <source>
        <dbReference type="PROSITE-ProRule" id="PRU00742"/>
    </source>
</evidence>
<dbReference type="HAMAP" id="MF_00737">
    <property type="entry name" value="Formimidoylglutam"/>
    <property type="match status" value="1"/>
</dbReference>
<organism evidence="10 11">
    <name type="scientific">Pragia fontium DSM 5563 = ATCC 49100</name>
    <dbReference type="NCBI Taxonomy" id="1122977"/>
    <lineage>
        <taxon>Bacteria</taxon>
        <taxon>Pseudomonadati</taxon>
        <taxon>Pseudomonadota</taxon>
        <taxon>Gammaproteobacteria</taxon>
        <taxon>Enterobacterales</taxon>
        <taxon>Budviciaceae</taxon>
        <taxon>Pragia</taxon>
    </lineage>
</organism>
<dbReference type="AlphaFoldDB" id="A0AAJ4WA65"/>
<keyword evidence="1 5" id="KW-0479">Metal-binding</keyword>
<proteinExistence type="inferred from homology"/>
<evidence type="ECO:0000256" key="4">
    <source>
        <dbReference type="ARBA" id="ARBA00023211"/>
    </source>
</evidence>
<feature type="binding site" evidence="5">
    <location>
        <position position="157"/>
    </location>
    <ligand>
        <name>Mn(2+)</name>
        <dbReference type="ChEBI" id="CHEBI:29035"/>
        <label>2</label>
    </ligand>
</feature>
<evidence type="ECO:0000313" key="10">
    <source>
        <dbReference type="EMBL" id="SFC69915.1"/>
    </source>
</evidence>
<evidence type="ECO:0000256" key="9">
    <source>
        <dbReference type="RuleBase" id="RU003684"/>
    </source>
</evidence>
<name>A0AAJ4WA65_9GAMM</name>
<dbReference type="Pfam" id="PF00491">
    <property type="entry name" value="Arginase"/>
    <property type="match status" value="1"/>
</dbReference>
<dbReference type="RefSeq" id="WP_074822010.1">
    <property type="nucleotide sequence ID" value="NZ_FOLW01000003.1"/>
</dbReference>
<dbReference type="PROSITE" id="PS01053">
    <property type="entry name" value="ARGINASE_1"/>
    <property type="match status" value="1"/>
</dbReference>
<keyword evidence="4 5" id="KW-0464">Manganese</keyword>
<reference evidence="10 11" key="1">
    <citation type="submission" date="2016-10" db="EMBL/GenBank/DDBJ databases">
        <authorList>
            <person name="Varghese N."/>
            <person name="Submissions S."/>
        </authorList>
    </citation>
    <scope>NUCLEOTIDE SEQUENCE [LARGE SCALE GENOMIC DNA]</scope>
    <source>
        <strain evidence="10 11">DSM 5563</strain>
    </source>
</reference>
<dbReference type="GO" id="GO:0050415">
    <property type="term" value="F:formimidoylglutamase activity"/>
    <property type="evidence" value="ECO:0007669"/>
    <property type="project" value="UniProtKB-UniRule"/>
</dbReference>
<dbReference type="CDD" id="cd09988">
    <property type="entry name" value="Formimidoylglutamase"/>
    <property type="match status" value="1"/>
</dbReference>
<dbReference type="Gene3D" id="3.40.800.10">
    <property type="entry name" value="Ureohydrolase domain"/>
    <property type="match status" value="1"/>
</dbReference>
<dbReference type="PROSITE" id="PS51409">
    <property type="entry name" value="ARGINASE_2"/>
    <property type="match status" value="1"/>
</dbReference>
<accession>A0AAJ4WA65</accession>
<feature type="binding site" evidence="5">
    <location>
        <position position="248"/>
    </location>
    <ligand>
        <name>Mn(2+)</name>
        <dbReference type="ChEBI" id="CHEBI:29035"/>
        <label>2</label>
    </ligand>
</feature>
<dbReference type="PIRSF" id="PIRSF036979">
    <property type="entry name" value="Arginase"/>
    <property type="match status" value="1"/>
</dbReference>
<comment type="caution">
    <text evidence="10">The sequence shown here is derived from an EMBL/GenBank/DDBJ whole genome shotgun (WGS) entry which is preliminary data.</text>
</comment>
<evidence type="ECO:0000313" key="11">
    <source>
        <dbReference type="Proteomes" id="UP000226420"/>
    </source>
</evidence>
<dbReference type="GO" id="GO:0030145">
    <property type="term" value="F:manganese ion binding"/>
    <property type="evidence" value="ECO:0007669"/>
    <property type="project" value="UniProtKB-UniRule"/>
</dbReference>
<comment type="pathway">
    <text evidence="5">Amino-acid degradation; L-histidine degradation into L-glutamate; L-glutamate from N-formimidoyl-L-glutamate (hydrolase route): step 1/1.</text>
</comment>
<evidence type="ECO:0000256" key="5">
    <source>
        <dbReference type="HAMAP-Rule" id="MF_00737"/>
    </source>
</evidence>
<protein>
    <recommendedName>
        <fullName evidence="5 6">Formimidoylglutamase</fullName>
        <ecNumber evidence="5 6">3.5.3.8</ecNumber>
    </recommendedName>
    <alternativeName>
        <fullName evidence="5">Formiminoglutamase</fullName>
    </alternativeName>
    <alternativeName>
        <fullName evidence="5">Formiminoglutamate hydrolase</fullName>
    </alternativeName>
</protein>
<dbReference type="SUPFAM" id="SSF52768">
    <property type="entry name" value="Arginase/deacetylase"/>
    <property type="match status" value="1"/>
</dbReference>
<gene>
    <name evidence="5" type="primary">hutG</name>
    <name evidence="10" type="ORF">SAMN02745723_103355</name>
</gene>
<feature type="binding site" evidence="5">
    <location>
        <position position="246"/>
    </location>
    <ligand>
        <name>Mn(2+)</name>
        <dbReference type="ChEBI" id="CHEBI:29035"/>
        <label>2</label>
    </ligand>
</feature>
<dbReference type="GO" id="GO:0019556">
    <property type="term" value="P:L-histidine catabolic process to glutamate and formamide"/>
    <property type="evidence" value="ECO:0007669"/>
    <property type="project" value="UniProtKB-UniRule"/>
</dbReference>
<dbReference type="InterPro" id="IPR023696">
    <property type="entry name" value="Ureohydrolase_dom_sf"/>
</dbReference>
<comment type="cofactor">
    <cofactor evidence="5 7">
        <name>Mn(2+)</name>
        <dbReference type="ChEBI" id="CHEBI:29035"/>
    </cofactor>
    <text evidence="5 7">Binds 2 manganese ions per subunit.</text>
</comment>
<dbReference type="NCBIfam" id="TIGR01227">
    <property type="entry name" value="hutG"/>
    <property type="match status" value="1"/>
</dbReference>
<dbReference type="PANTHER" id="PTHR11358">
    <property type="entry name" value="ARGINASE/AGMATINASE"/>
    <property type="match status" value="1"/>
</dbReference>
<feature type="binding site" evidence="5 7">
    <location>
        <position position="130"/>
    </location>
    <ligand>
        <name>Mn(2+)</name>
        <dbReference type="ChEBI" id="CHEBI:29035"/>
        <label>1</label>
    </ligand>
</feature>
<dbReference type="EMBL" id="FOLW01000003">
    <property type="protein sequence ID" value="SFC69915.1"/>
    <property type="molecule type" value="Genomic_DNA"/>
</dbReference>
<dbReference type="InterPro" id="IPR020855">
    <property type="entry name" value="Ureohydrolase_Mn_BS"/>
</dbReference>
<dbReference type="GO" id="GO:0008783">
    <property type="term" value="F:agmatinase activity"/>
    <property type="evidence" value="ECO:0007669"/>
    <property type="project" value="TreeGrafter"/>
</dbReference>
<evidence type="ECO:0000256" key="1">
    <source>
        <dbReference type="ARBA" id="ARBA00022723"/>
    </source>
</evidence>
<evidence type="ECO:0000256" key="7">
    <source>
        <dbReference type="PIRSR" id="PIRSR036979-1"/>
    </source>
</evidence>
<feature type="binding site" evidence="7">
    <location>
        <position position="248"/>
    </location>
    <ligand>
        <name>Mn(2+)</name>
        <dbReference type="ChEBI" id="CHEBI:29035"/>
        <label>1</label>
    </ligand>
</feature>
<feature type="binding site" evidence="7">
    <location>
        <position position="157"/>
    </location>
    <ligand>
        <name>Mn(2+)</name>
        <dbReference type="ChEBI" id="CHEBI:29035"/>
        <label>1</label>
    </ligand>
</feature>
<keyword evidence="2 5" id="KW-0378">Hydrolase</keyword>
<evidence type="ECO:0000256" key="6">
    <source>
        <dbReference type="NCBIfam" id="TIGR01227"/>
    </source>
</evidence>
<dbReference type="Proteomes" id="UP000226420">
    <property type="component" value="Unassembled WGS sequence"/>
</dbReference>
<evidence type="ECO:0000256" key="3">
    <source>
        <dbReference type="ARBA" id="ARBA00022808"/>
    </source>
</evidence>
<comment type="function">
    <text evidence="5">Catalyzes the conversion of N-formimidoyl-L-glutamate to L-glutamate and formamide.</text>
</comment>
<sequence length="322" mass="35392">MLNWHATDQSIWQGRNDLAEASNALRIFQTLTQSQHFTPEAFPDAIALLGFQCDEGVKLNQGRAGAEQGPDHIRRALANLASHAGHDRLVDLGNISAQNISLDEAQLALSSAVKACQVKRMRTLVFGGGHETAFAHGHGLYHAFPEHNIGIINFDAHLDLRSSPRATSGTPFRQLAQYCQDNQRPFNYTCVGASLAANTQALVDEAERLQATVIWDTECEEARIEALHAQIQQSLDWVDKIYLTIDLDVLPAWQMPAVSAPAPLGMPINLLLQLIKPICESGKLQAADLVEFSPPFDINGQGAKVAARLAWQIAHWWRLSGE</sequence>
<dbReference type="GO" id="GO:0033389">
    <property type="term" value="P:putrescine biosynthetic process from arginine, via agmatine"/>
    <property type="evidence" value="ECO:0007669"/>
    <property type="project" value="TreeGrafter"/>
</dbReference>
<feature type="binding site" evidence="5 7">
    <location>
        <position position="159"/>
    </location>
    <ligand>
        <name>Mn(2+)</name>
        <dbReference type="ChEBI" id="CHEBI:29035"/>
        <label>1</label>
    </ligand>
</feature>
<comment type="catalytic activity">
    <reaction evidence="5">
        <text>N-formimidoyl-L-glutamate + H2O = formamide + L-glutamate</text>
        <dbReference type="Rhea" id="RHEA:22492"/>
        <dbReference type="ChEBI" id="CHEBI:15377"/>
        <dbReference type="ChEBI" id="CHEBI:16397"/>
        <dbReference type="ChEBI" id="CHEBI:29985"/>
        <dbReference type="ChEBI" id="CHEBI:58928"/>
        <dbReference type="EC" id="3.5.3.8"/>
    </reaction>
</comment>
<comment type="similarity">
    <text evidence="5 8 9">Belongs to the arginase family.</text>
</comment>
<feature type="binding site" evidence="5 7">
    <location>
        <position position="246"/>
    </location>
    <ligand>
        <name>Mn(2+)</name>
        <dbReference type="ChEBI" id="CHEBI:29035"/>
        <label>1</label>
    </ligand>
</feature>